<proteinExistence type="predicted"/>
<name>A0AA95JE33_9BACL</name>
<dbReference type="Proteomes" id="UP001178662">
    <property type="component" value="Chromosome"/>
</dbReference>
<dbReference type="AlphaFoldDB" id="A0AA95JE33"/>
<reference evidence="1" key="1">
    <citation type="submission" date="2023-03" db="EMBL/GenBank/DDBJ databases">
        <title>Andean soil-derived lignocellulolytic bacterial consortium as a source of novel taxa and putative plastic-active enzymes.</title>
        <authorList>
            <person name="Diaz-Garcia L."/>
            <person name="Chuvochina M."/>
            <person name="Feuerriegel G."/>
            <person name="Bunk B."/>
            <person name="Sproer C."/>
            <person name="Streit W.R."/>
            <person name="Rodriguez L.M."/>
            <person name="Overmann J."/>
            <person name="Jimenez D.J."/>
        </authorList>
    </citation>
    <scope>NUCLEOTIDE SEQUENCE</scope>
    <source>
        <strain evidence="1">MAG 2441</strain>
    </source>
</reference>
<evidence type="ECO:0000313" key="2">
    <source>
        <dbReference type="Proteomes" id="UP001178662"/>
    </source>
</evidence>
<dbReference type="Pfam" id="PF14069">
    <property type="entry name" value="SpoVIF"/>
    <property type="match status" value="1"/>
</dbReference>
<dbReference type="InterPro" id="IPR025942">
    <property type="entry name" value="SpoVIF"/>
</dbReference>
<organism evidence="1 2">
    <name type="scientific">Candidatus Cohnella colombiensis</name>
    <dbReference type="NCBI Taxonomy" id="3121368"/>
    <lineage>
        <taxon>Bacteria</taxon>
        <taxon>Bacillati</taxon>
        <taxon>Bacillota</taxon>
        <taxon>Bacilli</taxon>
        <taxon>Bacillales</taxon>
        <taxon>Paenibacillaceae</taxon>
        <taxon>Cohnella</taxon>
    </lineage>
</organism>
<protein>
    <submittedName>
        <fullName evidence="1">Stage VI sporulation protein F</fullName>
    </submittedName>
</protein>
<sequence length="99" mass="11711">MKVSGSWQKYGIRPEFIERVKLKMKNPAMKERIKGLLEGITKADLQDRVKVRRWVKTFSKVLNEPMSDVQEEQLVSFVIAQKIDPNNPLHLIKLWTMFR</sequence>
<gene>
    <name evidence="1" type="ORF">P0Y55_09475</name>
</gene>
<dbReference type="EMBL" id="CP119317">
    <property type="protein sequence ID" value="WEK52839.1"/>
    <property type="molecule type" value="Genomic_DNA"/>
</dbReference>
<accession>A0AA95JE33</accession>
<evidence type="ECO:0000313" key="1">
    <source>
        <dbReference type="EMBL" id="WEK52839.1"/>
    </source>
</evidence>
<keyword evidence="2" id="KW-1185">Reference proteome</keyword>